<protein>
    <submittedName>
        <fullName evidence="1">Reverse transcriptase domain-containing protein</fullName>
    </submittedName>
</protein>
<keyword evidence="1" id="KW-0548">Nucleotidyltransferase</keyword>
<evidence type="ECO:0000313" key="1">
    <source>
        <dbReference type="EMBL" id="KAF0761162.1"/>
    </source>
</evidence>
<keyword evidence="1" id="KW-0808">Transferase</keyword>
<proteinExistence type="predicted"/>
<comment type="caution">
    <text evidence="1">The sequence shown here is derived from an EMBL/GenBank/DDBJ whole genome shotgun (WGS) entry which is preliminary data.</text>
</comment>
<feature type="non-terminal residue" evidence="1">
    <location>
        <position position="1"/>
    </location>
</feature>
<dbReference type="GO" id="GO:0003964">
    <property type="term" value="F:RNA-directed DNA polymerase activity"/>
    <property type="evidence" value="ECO:0007669"/>
    <property type="project" value="UniProtKB-KW"/>
</dbReference>
<name>A0A6G0YTV8_APHCR</name>
<gene>
    <name evidence="1" type="ORF">FWK35_00013016</name>
</gene>
<sequence>PVRDKTLLKRQLLRNCHVELDRRVAAGEHNLTITFKNDFPLTNTNTSTTFNLKGYYQNYRGLRTKLVNFNCITSCFNYIFVALTETWLTYSFYSFERGICNYNVFIDVTGLLNPATLIVVVVTQNICLILTGDYILPSISWSNDSHGLCFVAQSITEYTSIPERLATHGFYQHNYILNFHHSLLDLIFFNLSSITVNQALDSAVPADAYHPPLSLSLSINLPVHDSKSAPLKTFFNFNEADYILINTFFNSFNWKRIFLSYYPDASTRRLP</sequence>
<dbReference type="Proteomes" id="UP000478052">
    <property type="component" value="Unassembled WGS sequence"/>
</dbReference>
<organism evidence="1 2">
    <name type="scientific">Aphis craccivora</name>
    <name type="common">Cowpea aphid</name>
    <dbReference type="NCBI Taxonomy" id="307492"/>
    <lineage>
        <taxon>Eukaryota</taxon>
        <taxon>Metazoa</taxon>
        <taxon>Ecdysozoa</taxon>
        <taxon>Arthropoda</taxon>
        <taxon>Hexapoda</taxon>
        <taxon>Insecta</taxon>
        <taxon>Pterygota</taxon>
        <taxon>Neoptera</taxon>
        <taxon>Paraneoptera</taxon>
        <taxon>Hemiptera</taxon>
        <taxon>Sternorrhyncha</taxon>
        <taxon>Aphidomorpha</taxon>
        <taxon>Aphidoidea</taxon>
        <taxon>Aphididae</taxon>
        <taxon>Aphidini</taxon>
        <taxon>Aphis</taxon>
        <taxon>Aphis</taxon>
    </lineage>
</organism>
<evidence type="ECO:0000313" key="2">
    <source>
        <dbReference type="Proteomes" id="UP000478052"/>
    </source>
</evidence>
<keyword evidence="2" id="KW-1185">Reference proteome</keyword>
<dbReference type="EMBL" id="VUJU01002476">
    <property type="protein sequence ID" value="KAF0761162.1"/>
    <property type="molecule type" value="Genomic_DNA"/>
</dbReference>
<reference evidence="1 2" key="1">
    <citation type="submission" date="2019-08" db="EMBL/GenBank/DDBJ databases">
        <title>Whole genome of Aphis craccivora.</title>
        <authorList>
            <person name="Voronova N.V."/>
            <person name="Shulinski R.S."/>
            <person name="Bandarenka Y.V."/>
            <person name="Zhorov D.G."/>
            <person name="Warner D."/>
        </authorList>
    </citation>
    <scope>NUCLEOTIDE SEQUENCE [LARGE SCALE GENOMIC DNA]</scope>
    <source>
        <strain evidence="1">180601</strain>
        <tissue evidence="1">Whole Body</tissue>
    </source>
</reference>
<accession>A0A6G0YTV8</accession>
<dbReference type="OrthoDB" id="6781220at2759"/>
<dbReference type="AlphaFoldDB" id="A0A6G0YTV8"/>
<keyword evidence="1" id="KW-0695">RNA-directed DNA polymerase</keyword>